<dbReference type="GO" id="GO:0009228">
    <property type="term" value="P:thiamine biosynthetic process"/>
    <property type="evidence" value="ECO:0007669"/>
    <property type="project" value="UniProtKB-KW"/>
</dbReference>
<dbReference type="PANTHER" id="PTHR43322">
    <property type="entry name" value="1-D-DEOXYXYLULOSE 5-PHOSPHATE SYNTHASE-RELATED"/>
    <property type="match status" value="1"/>
</dbReference>
<dbReference type="RefSeq" id="WP_119409769.1">
    <property type="nucleotide sequence ID" value="NZ_CP032869.1"/>
</dbReference>
<evidence type="ECO:0000256" key="7">
    <source>
        <dbReference type="ARBA" id="ARBA00022723"/>
    </source>
</evidence>
<evidence type="ECO:0000256" key="1">
    <source>
        <dbReference type="ARBA" id="ARBA00001946"/>
    </source>
</evidence>
<evidence type="ECO:0000256" key="4">
    <source>
        <dbReference type="ARBA" id="ARBA00011738"/>
    </source>
</evidence>
<evidence type="ECO:0000256" key="6">
    <source>
        <dbReference type="ARBA" id="ARBA00022679"/>
    </source>
</evidence>
<evidence type="ECO:0000256" key="5">
    <source>
        <dbReference type="ARBA" id="ARBA00013150"/>
    </source>
</evidence>
<evidence type="ECO:0000256" key="11">
    <source>
        <dbReference type="ARBA" id="ARBA00023229"/>
    </source>
</evidence>
<dbReference type="InterPro" id="IPR005477">
    <property type="entry name" value="Dxylulose-5-P_synthase"/>
</dbReference>
<dbReference type="SUPFAM" id="SSF52922">
    <property type="entry name" value="TK C-terminal domain-like"/>
    <property type="match status" value="1"/>
</dbReference>
<dbReference type="EC" id="2.2.1.7" evidence="5"/>
<dbReference type="GO" id="GO:0005829">
    <property type="term" value="C:cytosol"/>
    <property type="evidence" value="ECO:0007669"/>
    <property type="project" value="TreeGrafter"/>
</dbReference>
<dbReference type="SMART" id="SM00861">
    <property type="entry name" value="Transket_pyr"/>
    <property type="match status" value="1"/>
</dbReference>
<dbReference type="GO" id="GO:0046872">
    <property type="term" value="F:metal ion binding"/>
    <property type="evidence" value="ECO:0007669"/>
    <property type="project" value="UniProtKB-KW"/>
</dbReference>
<keyword evidence="6" id="KW-0808">Transferase</keyword>
<comment type="similarity">
    <text evidence="3">Belongs to the transketolase family. DXPS subfamily.</text>
</comment>
<dbReference type="InterPro" id="IPR009014">
    <property type="entry name" value="Transketo_C/PFOR_II"/>
</dbReference>
<dbReference type="AlphaFoldDB" id="A0A494VY50"/>
<dbReference type="Pfam" id="PF02780">
    <property type="entry name" value="Transketolase_C"/>
    <property type="match status" value="1"/>
</dbReference>
<keyword evidence="10" id="KW-0786">Thiamine pyrophosphate</keyword>
<evidence type="ECO:0000259" key="12">
    <source>
        <dbReference type="SMART" id="SM00861"/>
    </source>
</evidence>
<dbReference type="GO" id="GO:0019288">
    <property type="term" value="P:isopentenyl diphosphate biosynthetic process, methylerythritol 4-phosphate pathway"/>
    <property type="evidence" value="ECO:0007669"/>
    <property type="project" value="TreeGrafter"/>
</dbReference>
<keyword evidence="8" id="KW-0460">Magnesium</keyword>
<evidence type="ECO:0000313" key="14">
    <source>
        <dbReference type="Proteomes" id="UP000270046"/>
    </source>
</evidence>
<accession>A0A494VY50</accession>
<evidence type="ECO:0000256" key="8">
    <source>
        <dbReference type="ARBA" id="ARBA00022842"/>
    </source>
</evidence>
<evidence type="ECO:0000256" key="2">
    <source>
        <dbReference type="ARBA" id="ARBA00004980"/>
    </source>
</evidence>
<protein>
    <recommendedName>
        <fullName evidence="5">1-deoxy-D-xylulose-5-phosphate synthase</fullName>
        <ecNumber evidence="5">2.2.1.7</ecNumber>
    </recommendedName>
</protein>
<reference evidence="13 14" key="1">
    <citation type="submission" date="2018-10" db="EMBL/GenBank/DDBJ databases">
        <title>Genome sequencing of Mucilaginibacter sp. HYN0043.</title>
        <authorList>
            <person name="Kim M."/>
            <person name="Yi H."/>
        </authorList>
    </citation>
    <scope>NUCLEOTIDE SEQUENCE [LARGE SCALE GENOMIC DNA]</scope>
    <source>
        <strain evidence="13 14">HYN0043</strain>
    </source>
</reference>
<proteinExistence type="inferred from homology"/>
<dbReference type="Gene3D" id="3.40.50.970">
    <property type="match status" value="1"/>
</dbReference>
<dbReference type="Pfam" id="PF02779">
    <property type="entry name" value="Transket_pyr"/>
    <property type="match status" value="1"/>
</dbReference>
<evidence type="ECO:0000313" key="13">
    <source>
        <dbReference type="EMBL" id="AYL96165.1"/>
    </source>
</evidence>
<keyword evidence="9" id="KW-0784">Thiamine biosynthesis</keyword>
<comment type="subunit">
    <text evidence="4">Homodimer.</text>
</comment>
<evidence type="ECO:0000256" key="10">
    <source>
        <dbReference type="ARBA" id="ARBA00023052"/>
    </source>
</evidence>
<keyword evidence="14" id="KW-1185">Reference proteome</keyword>
<evidence type="ECO:0000256" key="9">
    <source>
        <dbReference type="ARBA" id="ARBA00022977"/>
    </source>
</evidence>
<dbReference type="GO" id="GO:0016114">
    <property type="term" value="P:terpenoid biosynthetic process"/>
    <property type="evidence" value="ECO:0007669"/>
    <property type="project" value="InterPro"/>
</dbReference>
<keyword evidence="11" id="KW-0414">Isoprene biosynthesis</keyword>
<gene>
    <name evidence="13" type="ORF">HYN43_013065</name>
</gene>
<dbReference type="SUPFAM" id="SSF52518">
    <property type="entry name" value="Thiamin diphosphate-binding fold (THDP-binding)"/>
    <property type="match status" value="1"/>
</dbReference>
<organism evidence="13 14">
    <name type="scientific">Mucilaginibacter celer</name>
    <dbReference type="NCBI Taxonomy" id="2305508"/>
    <lineage>
        <taxon>Bacteria</taxon>
        <taxon>Pseudomonadati</taxon>
        <taxon>Bacteroidota</taxon>
        <taxon>Sphingobacteriia</taxon>
        <taxon>Sphingobacteriales</taxon>
        <taxon>Sphingobacteriaceae</taxon>
        <taxon>Mucilaginibacter</taxon>
    </lineage>
</organism>
<dbReference type="InterPro" id="IPR033248">
    <property type="entry name" value="Transketolase_C"/>
</dbReference>
<evidence type="ECO:0000256" key="3">
    <source>
        <dbReference type="ARBA" id="ARBA00011081"/>
    </source>
</evidence>
<dbReference type="KEGG" id="muh:HYN43_013065"/>
<sequence length="312" mass="34292">MSYEELLTQTALADEQVVVMTAENRALVRNLPAKLGKRFIDTGITEQTMVGAAAGLALRGRVPVIHALASFLTMRAFEFVRTDVGIANLPVKLSSFIPGFLSDGNGPTHQAIEDISIMRGIPNVTVFAPADEDDLVKMLPQIWASKSPAYTRINTRQTAYNHEPFVMGKAEVITEGTDVTILTYGLLFEQALIAIEMLKAEGLSVGLINMRSLKPVDEEAILKASAQSKLVVTLEDHFVTGGLYTIVAEVLLKNRTTANVLPIALNEKWFRPSLLPSVLEYEGFTGKQIAERILGYQTEHHQPQILTPEFSE</sequence>
<dbReference type="GO" id="GO:0008661">
    <property type="term" value="F:1-deoxy-D-xylulose-5-phosphate synthase activity"/>
    <property type="evidence" value="ECO:0007669"/>
    <property type="project" value="UniProtKB-EC"/>
</dbReference>
<dbReference type="PANTHER" id="PTHR43322:SF5">
    <property type="entry name" value="1-DEOXY-D-XYLULOSE-5-PHOSPHATE SYNTHASE, CHLOROPLASTIC"/>
    <property type="match status" value="1"/>
</dbReference>
<comment type="pathway">
    <text evidence="2">Metabolic intermediate biosynthesis; 1-deoxy-D-xylulose 5-phosphate biosynthesis; 1-deoxy-D-xylulose 5-phosphate from D-glyceraldehyde 3-phosphate and pyruvate: step 1/1.</text>
</comment>
<dbReference type="Proteomes" id="UP000270046">
    <property type="component" value="Chromosome"/>
</dbReference>
<dbReference type="Gene3D" id="3.40.50.920">
    <property type="match status" value="1"/>
</dbReference>
<dbReference type="InterPro" id="IPR029061">
    <property type="entry name" value="THDP-binding"/>
</dbReference>
<comment type="cofactor">
    <cofactor evidence="1">
        <name>Mg(2+)</name>
        <dbReference type="ChEBI" id="CHEBI:18420"/>
    </cofactor>
</comment>
<feature type="domain" description="Transketolase-like pyrimidine-binding" evidence="12">
    <location>
        <begin position="1"/>
        <end position="157"/>
    </location>
</feature>
<dbReference type="CDD" id="cd07033">
    <property type="entry name" value="TPP_PYR_DXS_TK_like"/>
    <property type="match status" value="1"/>
</dbReference>
<keyword evidence="7" id="KW-0479">Metal-binding</keyword>
<name>A0A494VY50_9SPHI</name>
<dbReference type="OrthoDB" id="8732661at2"/>
<dbReference type="InterPro" id="IPR005475">
    <property type="entry name" value="Transketolase-like_Pyr-bd"/>
</dbReference>
<dbReference type="EMBL" id="CP032869">
    <property type="protein sequence ID" value="AYL96165.1"/>
    <property type="molecule type" value="Genomic_DNA"/>
</dbReference>